<reference evidence="2 3" key="1">
    <citation type="submission" date="2023-07" db="EMBL/GenBank/DDBJ databases">
        <title>Genomic Encyclopedia of Type Strains, Phase IV (KMG-IV): sequencing the most valuable type-strain genomes for metagenomic binning, comparative biology and taxonomic classification.</title>
        <authorList>
            <person name="Goeker M."/>
        </authorList>
    </citation>
    <scope>NUCLEOTIDE SEQUENCE [LARGE SCALE GENOMIC DNA]</scope>
    <source>
        <strain evidence="2 3">DSM 23494</strain>
    </source>
</reference>
<dbReference type="RefSeq" id="WP_307475063.1">
    <property type="nucleotide sequence ID" value="NZ_JAUSUB010000009.1"/>
</dbReference>
<feature type="transmembrane region" description="Helical" evidence="1">
    <location>
        <begin position="6"/>
        <end position="21"/>
    </location>
</feature>
<dbReference type="EMBL" id="JAUSUB010000009">
    <property type="protein sequence ID" value="MDQ0270549.1"/>
    <property type="molecule type" value="Genomic_DNA"/>
</dbReference>
<keyword evidence="1" id="KW-1133">Transmembrane helix</keyword>
<keyword evidence="1" id="KW-0812">Transmembrane</keyword>
<organism evidence="2 3">
    <name type="scientific">Cytobacillus purgationiresistens</name>
    <dbReference type="NCBI Taxonomy" id="863449"/>
    <lineage>
        <taxon>Bacteria</taxon>
        <taxon>Bacillati</taxon>
        <taxon>Bacillota</taxon>
        <taxon>Bacilli</taxon>
        <taxon>Bacillales</taxon>
        <taxon>Bacillaceae</taxon>
        <taxon>Cytobacillus</taxon>
    </lineage>
</organism>
<name>A0ABU0AH13_9BACI</name>
<protein>
    <submittedName>
        <fullName evidence="2">Uncharacterized protein</fullName>
    </submittedName>
</protein>
<feature type="transmembrane region" description="Helical" evidence="1">
    <location>
        <begin position="28"/>
        <end position="48"/>
    </location>
</feature>
<comment type="caution">
    <text evidence="2">The sequence shown here is derived from an EMBL/GenBank/DDBJ whole genome shotgun (WGS) entry which is preliminary data.</text>
</comment>
<dbReference type="Proteomes" id="UP001238088">
    <property type="component" value="Unassembled WGS sequence"/>
</dbReference>
<evidence type="ECO:0000256" key="1">
    <source>
        <dbReference type="SAM" id="Phobius"/>
    </source>
</evidence>
<gene>
    <name evidence="2" type="ORF">J2S17_002424</name>
</gene>
<accession>A0ABU0AH13</accession>
<evidence type="ECO:0000313" key="2">
    <source>
        <dbReference type="EMBL" id="MDQ0270549.1"/>
    </source>
</evidence>
<keyword evidence="1" id="KW-0472">Membrane</keyword>
<evidence type="ECO:0000313" key="3">
    <source>
        <dbReference type="Proteomes" id="UP001238088"/>
    </source>
</evidence>
<proteinExistence type="predicted"/>
<sequence>MNVVTILISIIAVVIAIFLLSKRFKMTYSLLIIYIGALLISSIFIWFISIEDERERIKTDEMTNQFNETLRQGERERIDPLYLMKEETFQIDEDQELTLTSNYEWEVRVYVDRKNIDDGKVEASIYHIGPYVDGVYVTDSLAPYRLKKKEDTLGFYVPQDRTVKVTMGAPEFTVTQFKYGEVFSEDPIYANDPAIYLQVPKSLKIKRGEGVFIDYVK</sequence>
<keyword evidence="3" id="KW-1185">Reference proteome</keyword>